<protein>
    <submittedName>
        <fullName evidence="2">Phage tail protein</fullName>
    </submittedName>
</protein>
<organism evidence="2 3">
    <name type="scientific">Microcystis aeruginosa 11-30S32</name>
    <dbReference type="NCBI Taxonomy" id="2358142"/>
    <lineage>
        <taxon>Bacteria</taxon>
        <taxon>Bacillati</taxon>
        <taxon>Cyanobacteriota</taxon>
        <taxon>Cyanophyceae</taxon>
        <taxon>Oscillatoriophycideae</taxon>
        <taxon>Chroococcales</taxon>
        <taxon>Microcystaceae</taxon>
        <taxon>Microcystis</taxon>
    </lineage>
</organism>
<comment type="caution">
    <text evidence="2">The sequence shown here is derived from an EMBL/GenBank/DDBJ whole genome shotgun (WGS) entry which is preliminary data.</text>
</comment>
<feature type="domain" description="Gp5/Type VI secretion system Vgr protein OB-fold" evidence="1">
    <location>
        <begin position="25"/>
        <end position="100"/>
    </location>
</feature>
<evidence type="ECO:0000313" key="3">
    <source>
        <dbReference type="Proteomes" id="UP000321223"/>
    </source>
</evidence>
<accession>A0A510PDU6</accession>
<dbReference type="SUPFAM" id="SSF69349">
    <property type="entry name" value="Phage fibre proteins"/>
    <property type="match status" value="1"/>
</dbReference>
<dbReference type="AlphaFoldDB" id="A0A510PDU6"/>
<name>A0A510PDU6_MICAE</name>
<dbReference type="Proteomes" id="UP000321223">
    <property type="component" value="Unassembled WGS sequence"/>
</dbReference>
<dbReference type="InterPro" id="IPR037026">
    <property type="entry name" value="Vgr_OB-fold_dom_sf"/>
</dbReference>
<gene>
    <name evidence="2" type="ORF">MAE30S32_05740</name>
</gene>
<dbReference type="Gene3D" id="2.40.50.230">
    <property type="entry name" value="Gp5 N-terminal domain"/>
    <property type="match status" value="1"/>
</dbReference>
<evidence type="ECO:0000259" key="1">
    <source>
        <dbReference type="Pfam" id="PF04717"/>
    </source>
</evidence>
<proteinExistence type="predicted"/>
<dbReference type="SUPFAM" id="SSF69255">
    <property type="entry name" value="gp5 N-terminal domain-like"/>
    <property type="match status" value="1"/>
</dbReference>
<dbReference type="RefSeq" id="WP_147069016.1">
    <property type="nucleotide sequence ID" value="NZ_BHVU01000019.1"/>
</dbReference>
<reference evidence="2 3" key="1">
    <citation type="journal article" date="2019" name="Appl. Environ. Microbiol.">
        <title>Co-occurrence of broad and narrow host-range viruses infecting the toxic bloom-forming cyanobacterium Microcystis aeruginosa.</title>
        <authorList>
            <person name="Morimoto D."/>
            <person name="Tominaga K."/>
            <person name="Nishimura Y."/>
            <person name="Yoshida N."/>
            <person name="Kimura S."/>
            <person name="Sako Y."/>
            <person name="Yoshida T."/>
        </authorList>
    </citation>
    <scope>NUCLEOTIDE SEQUENCE [LARGE SCALE GENOMIC DNA]</scope>
    <source>
        <strain evidence="2 3">11-30S32</strain>
    </source>
</reference>
<sequence>MNLFEVTVDTETREAIAGRIFGVVVGVVTNNKDPDNLGRVKLKFPWLSDQDEDESNWARIAAPMAGKERGFYFLPEVDDEVLVGFEQGNPRFPYVLGVLWNGKDAPPANNSDGKNHLRLIKSRSGHAIRLNDEDGKETIEIIDKTGNNSLIFDTSNNTITITADKDITLSATKGTIKLDAQKIEIKSSTDSKIEAGAGMDIKASAPMNLKGATINLN</sequence>
<evidence type="ECO:0000313" key="2">
    <source>
        <dbReference type="EMBL" id="GCA91922.1"/>
    </source>
</evidence>
<dbReference type="InterPro" id="IPR006531">
    <property type="entry name" value="Gp5/Vgr_OB"/>
</dbReference>
<dbReference type="EMBL" id="BHVU01000019">
    <property type="protein sequence ID" value="GCA91922.1"/>
    <property type="molecule type" value="Genomic_DNA"/>
</dbReference>
<dbReference type="Pfam" id="PF04717">
    <property type="entry name" value="Phage_base_V"/>
    <property type="match status" value="1"/>
</dbReference>